<dbReference type="EMBL" id="OFSM01000082">
    <property type="protein sequence ID" value="SOY32856.1"/>
    <property type="molecule type" value="Genomic_DNA"/>
</dbReference>
<gene>
    <name evidence="2" type="ORF">AMURIS_05624</name>
</gene>
<keyword evidence="1" id="KW-0378">Hydrolase</keyword>
<keyword evidence="1" id="KW-0326">Glycosidase</keyword>
<dbReference type="InterPro" id="IPR017853">
    <property type="entry name" value="GH"/>
</dbReference>
<organism evidence="2 3">
    <name type="scientific">Acetatifactor muris</name>
    <dbReference type="NCBI Taxonomy" id="879566"/>
    <lineage>
        <taxon>Bacteria</taxon>
        <taxon>Bacillati</taxon>
        <taxon>Bacillota</taxon>
        <taxon>Clostridia</taxon>
        <taxon>Lachnospirales</taxon>
        <taxon>Lachnospiraceae</taxon>
        <taxon>Acetatifactor</taxon>
    </lineage>
</organism>
<sequence length="110" mass="12535">MGMVVWQLNDCWPVASWSSIDYCGRWKALYYYEKRCFAPILLSCAEEGVLTQDANPNAEPYEVKKSIHLNVANDLLLADNYFDMNAGEKQVKILGGEPVGLRVRSVYDIR</sequence>
<evidence type="ECO:0008006" key="4">
    <source>
        <dbReference type="Google" id="ProtNLM"/>
    </source>
</evidence>
<dbReference type="Proteomes" id="UP000236311">
    <property type="component" value="Unassembled WGS sequence"/>
</dbReference>
<evidence type="ECO:0000313" key="3">
    <source>
        <dbReference type="Proteomes" id="UP000236311"/>
    </source>
</evidence>
<proteinExistence type="predicted"/>
<dbReference type="SUPFAM" id="SSF51445">
    <property type="entry name" value="(Trans)glycosidases"/>
    <property type="match status" value="1"/>
</dbReference>
<dbReference type="Gene3D" id="3.20.20.80">
    <property type="entry name" value="Glycosidases"/>
    <property type="match status" value="1"/>
</dbReference>
<evidence type="ECO:0000313" key="2">
    <source>
        <dbReference type="EMBL" id="SOY32856.1"/>
    </source>
</evidence>
<name>A0A2K4ZQX0_9FIRM</name>
<dbReference type="GO" id="GO:0006516">
    <property type="term" value="P:glycoprotein catabolic process"/>
    <property type="evidence" value="ECO:0007669"/>
    <property type="project" value="TreeGrafter"/>
</dbReference>
<dbReference type="PANTHER" id="PTHR43730">
    <property type="entry name" value="BETA-MANNOSIDASE"/>
    <property type="match status" value="1"/>
</dbReference>
<dbReference type="PANTHER" id="PTHR43730:SF1">
    <property type="entry name" value="BETA-MANNOSIDASE"/>
    <property type="match status" value="1"/>
</dbReference>
<protein>
    <recommendedName>
        <fullName evidence="4">Beta-mannosidase</fullName>
    </recommendedName>
</protein>
<evidence type="ECO:0000256" key="1">
    <source>
        <dbReference type="ARBA" id="ARBA00023295"/>
    </source>
</evidence>
<dbReference type="AlphaFoldDB" id="A0A2K4ZQX0"/>
<accession>A0A2K4ZQX0</accession>
<dbReference type="GO" id="GO:0004567">
    <property type="term" value="F:beta-mannosidase activity"/>
    <property type="evidence" value="ECO:0007669"/>
    <property type="project" value="TreeGrafter"/>
</dbReference>
<keyword evidence="3" id="KW-1185">Reference proteome</keyword>
<reference evidence="2 3" key="1">
    <citation type="submission" date="2018-01" db="EMBL/GenBank/DDBJ databases">
        <authorList>
            <person name="Gaut B.S."/>
            <person name="Morton B.R."/>
            <person name="Clegg M.T."/>
            <person name="Duvall M.R."/>
        </authorList>
    </citation>
    <scope>NUCLEOTIDE SEQUENCE [LARGE SCALE GENOMIC DNA]</scope>
    <source>
        <strain evidence="2">GP69</strain>
    </source>
</reference>
<dbReference type="InterPro" id="IPR050887">
    <property type="entry name" value="Beta-mannosidase_GH2"/>
</dbReference>